<accession>A0A2W3ZMV9</accession>
<keyword evidence="1" id="KW-0472">Membrane</keyword>
<comment type="caution">
    <text evidence="2">The sequence shown here is derived from an EMBL/GenBank/DDBJ whole genome shotgun (WGS) entry which is preliminary data.</text>
</comment>
<feature type="transmembrane region" description="Helical" evidence="1">
    <location>
        <begin position="42"/>
        <end position="59"/>
    </location>
</feature>
<feature type="transmembrane region" description="Helical" evidence="1">
    <location>
        <begin position="71"/>
        <end position="91"/>
    </location>
</feature>
<gene>
    <name evidence="2" type="ORF">CI088_01260</name>
</gene>
<organism evidence="2 3">
    <name type="scientific">Enterococcus plantarum</name>
    <dbReference type="NCBI Taxonomy" id="1077675"/>
    <lineage>
        <taxon>Bacteria</taxon>
        <taxon>Bacillati</taxon>
        <taxon>Bacillota</taxon>
        <taxon>Bacilli</taxon>
        <taxon>Lactobacillales</taxon>
        <taxon>Enterococcaceae</taxon>
        <taxon>Enterococcus</taxon>
    </lineage>
</organism>
<name>A0A2W3ZMV9_9ENTE</name>
<reference evidence="2 3" key="1">
    <citation type="submission" date="2017-11" db="EMBL/GenBank/DDBJ databases">
        <title>Draft genome sequence of Enterococcus plantarum TRW2 strain isolated from lettuce.</title>
        <authorList>
            <person name="Kim E.B."/>
            <person name="Marco M.L."/>
            <person name="Williams T.R."/>
            <person name="You I.H."/>
        </authorList>
    </citation>
    <scope>NUCLEOTIDE SEQUENCE [LARGE SCALE GENOMIC DNA]</scope>
    <source>
        <strain evidence="2 3">TRW2</strain>
    </source>
</reference>
<dbReference type="RefSeq" id="WP_111246911.1">
    <property type="nucleotide sequence ID" value="NZ_PIEU01000002.1"/>
</dbReference>
<keyword evidence="3" id="KW-1185">Reference proteome</keyword>
<dbReference type="Proteomes" id="UP000249828">
    <property type="component" value="Unassembled WGS sequence"/>
</dbReference>
<keyword evidence="1" id="KW-1133">Transmembrane helix</keyword>
<dbReference type="EMBL" id="PIEU01000002">
    <property type="protein sequence ID" value="PZL77907.1"/>
    <property type="molecule type" value="Genomic_DNA"/>
</dbReference>
<feature type="transmembrane region" description="Helical" evidence="1">
    <location>
        <begin position="97"/>
        <end position="117"/>
    </location>
</feature>
<feature type="transmembrane region" description="Helical" evidence="1">
    <location>
        <begin position="247"/>
        <end position="267"/>
    </location>
</feature>
<feature type="transmembrane region" description="Helical" evidence="1">
    <location>
        <begin position="337"/>
        <end position="359"/>
    </location>
</feature>
<feature type="transmembrane region" description="Helical" evidence="1">
    <location>
        <begin position="12"/>
        <end position="30"/>
    </location>
</feature>
<feature type="transmembrane region" description="Helical" evidence="1">
    <location>
        <begin position="124"/>
        <end position="145"/>
    </location>
</feature>
<dbReference type="AlphaFoldDB" id="A0A2W3ZMV9"/>
<protein>
    <recommendedName>
        <fullName evidence="4">Polymerase</fullName>
    </recommendedName>
</protein>
<evidence type="ECO:0000313" key="3">
    <source>
        <dbReference type="Proteomes" id="UP000249828"/>
    </source>
</evidence>
<evidence type="ECO:0000313" key="2">
    <source>
        <dbReference type="EMBL" id="PZL77907.1"/>
    </source>
</evidence>
<sequence>MNTSSRGKISLAVLIVMFIFMIEYRFFYLIRFPDFFQKLFTYQNKTLLFLITIVLCILWGKGRVKLQLSKYIVSLLIWISISAIYCIIVYKPHLNEVLVPFTAYFSLLLYYPLVNIMRRDLGKLIVILTWFNIMACIILLMQFVVYKETGKLFLSVYEFYKTNMLTIRDGNVRIIYSSTIVSLSALISMGKIFDEEKRNKLFHWTNLLLSLLYFYLVSQTRMYVISLLIVFVLLFIRKNSKLQLSKIISFIFGISIISIFFSLFGFFDYVFNLINPLLYGTYQNDGSYYARLDGIQYYLNVIKEKTVLGLGMFDPDRTSIFYNLVHGNTGKLFYTDIGILGSMAKLGAPVLIWYIFLLRKLGAIVLNVKENVVFSLYSFIVLTTITLVVLDPQRIFFLTFSMAIFEACLEKATGQCDSESSELIY</sequence>
<evidence type="ECO:0000256" key="1">
    <source>
        <dbReference type="SAM" id="Phobius"/>
    </source>
</evidence>
<evidence type="ECO:0008006" key="4">
    <source>
        <dbReference type="Google" id="ProtNLM"/>
    </source>
</evidence>
<dbReference type="GO" id="GO:0016020">
    <property type="term" value="C:membrane"/>
    <property type="evidence" value="ECO:0007669"/>
    <property type="project" value="UniProtKB-SubCell"/>
</dbReference>
<keyword evidence="1" id="KW-0812">Transmembrane</keyword>
<feature type="transmembrane region" description="Helical" evidence="1">
    <location>
        <begin position="223"/>
        <end position="240"/>
    </location>
</feature>
<proteinExistence type="predicted"/>
<feature type="transmembrane region" description="Helical" evidence="1">
    <location>
        <begin position="371"/>
        <end position="390"/>
    </location>
</feature>